<dbReference type="OrthoDB" id="6579237at2759"/>
<sequence length="961" mass="107772">MDDDIRPKPAVRRSLIGQQQTHCDVSDDNDDNQDDESQGSSEEENDDSGSATPTSTKAGLDTEQCNSVAKALSQAYRVLHPGCHICKRNKTQGNNFIHCKLSVPLGQQYKRLRHLMETRCYLQLIKDYTFRINSLSSFIRNLELIVCEESQSWYAISHSTGSFSMPETRLECLSAICEDLRVHIGHWNYIKQQMHTNHWLQPLLPKLYVQMGSVRDTLTRGVCAALYWIDKIIRQGLQVFSHTSFDQLTQSTLWSITRGIEEFNTVLNLVKSRFSQEDNLLNSNQSGTMESTYTSLNDIKQIPLSRILSILAGERSKYAAGATQQFFVSSKEVIGVVESGEADASLIWEDSYVPNLPIDSDYCSASKSHTSISDSLLKLGTLKAPDLTNQMSPVVTFARQEKDFADKFFEVVCHSTGLVRNKASLSSKTNMAISNSKPPSSQNDSAFFSRHDPKRKSVTWGDTADNSLKSQLTGRYMDLLWGQFSSHFQGMLMQHVWGARVSAEQQLGHLCFCSDTTVVLLTKMIQQTCMKDMFPMAAIPHLNTVTFKLQADVAMATWDTVFCDALASTWSDKCYPVPLADGVSSTKTGKLLKDSFQPLAAILASLIAERRPSSQTKGAAQFKSSQVSVLIQTLQRIILVCETSYRWCHSKSKHYLANFSIGAFLLVSHSDLKLLCDEIKHILELSQLLRSGTPGMQIDLPRAKLLDACWDNLHDVASKLQALSGIILKSFSEKFAVQCSDFFEETVPVGRVWRKKSNQDLPTECNEYAQTAMDTLLEPIVEGAAKLRSTAQISIISITVTTICDMWMQQILKERLRFSYYGACQLELDFGYASTFLEAYITNDEVRQSILALEAFKKLHGAVLLLKRQPHGRQSRGSITETSNNEYSMSTTESYASSQSSLPRHSNQNTSYGLSDNNIGSTEQEGDLHYKLTNMEQWLALRVHGGARNWPKLPTCFPVKE</sequence>
<evidence type="ECO:0000313" key="4">
    <source>
        <dbReference type="Proteomes" id="UP000749559"/>
    </source>
</evidence>
<comment type="caution">
    <text evidence="3">The sequence shown here is derived from an EMBL/GenBank/DDBJ whole genome shotgun (WGS) entry which is preliminary data.</text>
</comment>
<dbReference type="EMBL" id="CAIIXF020000005">
    <property type="protein sequence ID" value="CAH1783759.1"/>
    <property type="molecule type" value="Genomic_DNA"/>
</dbReference>
<feature type="compositionally biased region" description="Low complexity" evidence="1">
    <location>
        <begin position="886"/>
        <end position="901"/>
    </location>
</feature>
<accession>A0A8J1T726</accession>
<dbReference type="PANTHER" id="PTHR21436">
    <property type="entry name" value="COILED-COIL DOMAIN-CONTAINING PROTEIN 142"/>
    <property type="match status" value="1"/>
</dbReference>
<feature type="region of interest" description="Disordered" evidence="1">
    <location>
        <begin position="1"/>
        <end position="61"/>
    </location>
</feature>
<protein>
    <recommendedName>
        <fullName evidence="2">Coiled-coil protein 142 C-terminal domain-containing protein</fullName>
    </recommendedName>
</protein>
<evidence type="ECO:0000259" key="2">
    <source>
        <dbReference type="Pfam" id="PF14923"/>
    </source>
</evidence>
<dbReference type="Proteomes" id="UP000749559">
    <property type="component" value="Unassembled WGS sequence"/>
</dbReference>
<feature type="region of interest" description="Disordered" evidence="1">
    <location>
        <begin position="874"/>
        <end position="920"/>
    </location>
</feature>
<evidence type="ECO:0000313" key="3">
    <source>
        <dbReference type="EMBL" id="CAH1783759.1"/>
    </source>
</evidence>
<feature type="compositionally biased region" description="Polar residues" evidence="1">
    <location>
        <begin position="51"/>
        <end position="61"/>
    </location>
</feature>
<feature type="region of interest" description="Disordered" evidence="1">
    <location>
        <begin position="429"/>
        <end position="449"/>
    </location>
</feature>
<name>A0A8J1T726_OWEFU</name>
<gene>
    <name evidence="3" type="ORF">OFUS_LOCUS10065</name>
</gene>
<dbReference type="AlphaFoldDB" id="A0A8J1T726"/>
<feature type="compositionally biased region" description="Polar residues" evidence="1">
    <location>
        <begin position="875"/>
        <end position="885"/>
    </location>
</feature>
<organism evidence="3 4">
    <name type="scientific">Owenia fusiformis</name>
    <name type="common">Polychaete worm</name>
    <dbReference type="NCBI Taxonomy" id="6347"/>
    <lineage>
        <taxon>Eukaryota</taxon>
        <taxon>Metazoa</taxon>
        <taxon>Spiralia</taxon>
        <taxon>Lophotrochozoa</taxon>
        <taxon>Annelida</taxon>
        <taxon>Polychaeta</taxon>
        <taxon>Sedentaria</taxon>
        <taxon>Canalipalpata</taxon>
        <taxon>Sabellida</taxon>
        <taxon>Oweniida</taxon>
        <taxon>Oweniidae</taxon>
        <taxon>Owenia</taxon>
    </lineage>
</organism>
<proteinExistence type="predicted"/>
<dbReference type="InterPro" id="IPR026700">
    <property type="entry name" value="CCDC142"/>
</dbReference>
<dbReference type="PANTHER" id="PTHR21436:SF2">
    <property type="entry name" value="COILED-COIL DOMAIN-CONTAINING PROTEIN 142"/>
    <property type="match status" value="1"/>
</dbReference>
<keyword evidence="4" id="KW-1185">Reference proteome</keyword>
<feature type="compositionally biased region" description="Polar residues" evidence="1">
    <location>
        <begin position="902"/>
        <end position="920"/>
    </location>
</feature>
<dbReference type="InterPro" id="IPR055350">
    <property type="entry name" value="CCDC142_C"/>
</dbReference>
<reference evidence="3" key="1">
    <citation type="submission" date="2022-03" db="EMBL/GenBank/DDBJ databases">
        <authorList>
            <person name="Martin C."/>
        </authorList>
    </citation>
    <scope>NUCLEOTIDE SEQUENCE</scope>
</reference>
<feature type="domain" description="Coiled-coil protein 142 C-terminal" evidence="2">
    <location>
        <begin position="479"/>
        <end position="900"/>
    </location>
</feature>
<evidence type="ECO:0000256" key="1">
    <source>
        <dbReference type="SAM" id="MobiDB-lite"/>
    </source>
</evidence>
<feature type="compositionally biased region" description="Acidic residues" evidence="1">
    <location>
        <begin position="26"/>
        <end position="47"/>
    </location>
</feature>
<feature type="compositionally biased region" description="Polar residues" evidence="1">
    <location>
        <begin position="429"/>
        <end position="446"/>
    </location>
</feature>
<dbReference type="Pfam" id="PF14923">
    <property type="entry name" value="CCDC142"/>
    <property type="match status" value="1"/>
</dbReference>